<accession>A0A7J7GB39</accession>
<gene>
    <name evidence="2" type="ORF">HYC85_027625</name>
</gene>
<dbReference type="AlphaFoldDB" id="A0A7J7GB39"/>
<reference evidence="3" key="1">
    <citation type="journal article" date="2020" name="Nat. Commun.">
        <title>Genome assembly of wild tea tree DASZ reveals pedigree and selection history of tea varieties.</title>
        <authorList>
            <person name="Zhang W."/>
            <person name="Zhang Y."/>
            <person name="Qiu H."/>
            <person name="Guo Y."/>
            <person name="Wan H."/>
            <person name="Zhang X."/>
            <person name="Scossa F."/>
            <person name="Alseekh S."/>
            <person name="Zhang Q."/>
            <person name="Wang P."/>
            <person name="Xu L."/>
            <person name="Schmidt M.H."/>
            <person name="Jia X."/>
            <person name="Li D."/>
            <person name="Zhu A."/>
            <person name="Guo F."/>
            <person name="Chen W."/>
            <person name="Ni D."/>
            <person name="Usadel B."/>
            <person name="Fernie A.R."/>
            <person name="Wen W."/>
        </authorList>
    </citation>
    <scope>NUCLEOTIDE SEQUENCE [LARGE SCALE GENOMIC DNA]</scope>
    <source>
        <strain evidence="3">cv. G240</strain>
    </source>
</reference>
<feature type="transmembrane region" description="Helical" evidence="1">
    <location>
        <begin position="194"/>
        <end position="214"/>
    </location>
</feature>
<sequence>MQLKLARFLDKKEVERLWCSFACSKREVEDFKIIKDGLDKIRREEVSNWKDKEGNTVLHLATSTKQYENGAIGAVTTGQIITPPPSTTAMTPPKTFELKGHPPPINSNDIRIIASILLAITCFLTGVYPPGCVRQYDYNYKPGFNTTTTTKYKAGIGIMAASTISVFFMFFNLYGFFASLLIICVLIKGSPLRWLFLGAVAAFSIAYLFAIALVTPDEKLPGILNIFFFFLHRPCLSSLLP</sequence>
<keyword evidence="1" id="KW-1133">Transmembrane helix</keyword>
<evidence type="ECO:0000313" key="2">
    <source>
        <dbReference type="EMBL" id="KAF5936496.1"/>
    </source>
</evidence>
<evidence type="ECO:0008006" key="4">
    <source>
        <dbReference type="Google" id="ProtNLM"/>
    </source>
</evidence>
<feature type="transmembrane region" description="Helical" evidence="1">
    <location>
        <begin position="154"/>
        <end position="187"/>
    </location>
</feature>
<comment type="caution">
    <text evidence="2">The sequence shown here is derived from an EMBL/GenBank/DDBJ whole genome shotgun (WGS) entry which is preliminary data.</text>
</comment>
<keyword evidence="3" id="KW-1185">Reference proteome</keyword>
<evidence type="ECO:0000313" key="3">
    <source>
        <dbReference type="Proteomes" id="UP000593564"/>
    </source>
</evidence>
<feature type="transmembrane region" description="Helical" evidence="1">
    <location>
        <begin position="110"/>
        <end position="128"/>
    </location>
</feature>
<proteinExistence type="predicted"/>
<protein>
    <recommendedName>
        <fullName evidence="4">PGG domain-containing protein</fullName>
    </recommendedName>
</protein>
<keyword evidence="1" id="KW-0472">Membrane</keyword>
<reference evidence="2 3" key="2">
    <citation type="submission" date="2020-07" db="EMBL/GenBank/DDBJ databases">
        <title>Genome assembly of wild tea tree DASZ reveals pedigree and selection history of tea varieties.</title>
        <authorList>
            <person name="Zhang W."/>
        </authorList>
    </citation>
    <scope>NUCLEOTIDE SEQUENCE [LARGE SCALE GENOMIC DNA]</scope>
    <source>
        <strain evidence="3">cv. G240</strain>
        <tissue evidence="2">Leaf</tissue>
    </source>
</reference>
<keyword evidence="1" id="KW-0812">Transmembrane</keyword>
<dbReference type="EMBL" id="JACBKZ010000013">
    <property type="protein sequence ID" value="KAF5936496.1"/>
    <property type="molecule type" value="Genomic_DNA"/>
</dbReference>
<dbReference type="Proteomes" id="UP000593564">
    <property type="component" value="Unassembled WGS sequence"/>
</dbReference>
<name>A0A7J7GB39_CAMSI</name>
<evidence type="ECO:0000256" key="1">
    <source>
        <dbReference type="SAM" id="Phobius"/>
    </source>
</evidence>
<organism evidence="2 3">
    <name type="scientific">Camellia sinensis</name>
    <name type="common">Tea plant</name>
    <name type="synonym">Thea sinensis</name>
    <dbReference type="NCBI Taxonomy" id="4442"/>
    <lineage>
        <taxon>Eukaryota</taxon>
        <taxon>Viridiplantae</taxon>
        <taxon>Streptophyta</taxon>
        <taxon>Embryophyta</taxon>
        <taxon>Tracheophyta</taxon>
        <taxon>Spermatophyta</taxon>
        <taxon>Magnoliopsida</taxon>
        <taxon>eudicotyledons</taxon>
        <taxon>Gunneridae</taxon>
        <taxon>Pentapetalae</taxon>
        <taxon>asterids</taxon>
        <taxon>Ericales</taxon>
        <taxon>Theaceae</taxon>
        <taxon>Camellia</taxon>
    </lineage>
</organism>